<dbReference type="Gene3D" id="3.50.50.60">
    <property type="entry name" value="FAD/NAD(P)-binding domain"/>
    <property type="match status" value="1"/>
</dbReference>
<proteinExistence type="inferred from homology"/>
<comment type="pathway">
    <text evidence="2">Siderophore biosynthesis.</text>
</comment>
<protein>
    <recommendedName>
        <fullName evidence="5">L-lysine N6-monooxygenase MbtG</fullName>
        <ecNumber evidence="4">1.14.13.59</ecNumber>
    </recommendedName>
    <alternativeName>
        <fullName evidence="14">Lysine 6-N-hydroxylase</fullName>
    </alternativeName>
    <alternativeName>
        <fullName evidence="13">Lysine N6-hydroxylase</fullName>
    </alternativeName>
    <alternativeName>
        <fullName evidence="11">Lysine-N-oxygenase</fullName>
    </alternativeName>
    <alternativeName>
        <fullName evidence="12">Mycobactin synthase protein G</fullName>
    </alternativeName>
</protein>
<evidence type="ECO:0000256" key="5">
    <source>
        <dbReference type="ARBA" id="ARBA00016406"/>
    </source>
</evidence>
<dbReference type="PANTHER" id="PTHR42802:SF1">
    <property type="entry name" value="L-ORNITHINE N(5)-MONOOXYGENASE"/>
    <property type="match status" value="1"/>
</dbReference>
<reference evidence="16 17" key="1">
    <citation type="submission" date="2020-08" db="EMBL/GenBank/DDBJ databases">
        <title>Sequencing the genomes of 1000 actinobacteria strains.</title>
        <authorList>
            <person name="Klenk H.-P."/>
        </authorList>
    </citation>
    <scope>NUCLEOTIDE SEQUENCE [LARGE SCALE GENOMIC DNA]</scope>
    <source>
        <strain evidence="16 17">DSM 44230</strain>
    </source>
</reference>
<evidence type="ECO:0000256" key="8">
    <source>
        <dbReference type="ARBA" id="ARBA00022857"/>
    </source>
</evidence>
<evidence type="ECO:0000256" key="14">
    <source>
        <dbReference type="ARBA" id="ARBA00032738"/>
    </source>
</evidence>
<name>A0A7W7CEP7_9PSEU</name>
<evidence type="ECO:0000256" key="9">
    <source>
        <dbReference type="ARBA" id="ARBA00023002"/>
    </source>
</evidence>
<evidence type="ECO:0000256" key="13">
    <source>
        <dbReference type="ARBA" id="ARBA00032493"/>
    </source>
</evidence>
<evidence type="ECO:0000256" key="12">
    <source>
        <dbReference type="ARBA" id="ARBA00031158"/>
    </source>
</evidence>
<evidence type="ECO:0000256" key="1">
    <source>
        <dbReference type="ARBA" id="ARBA00001974"/>
    </source>
</evidence>
<evidence type="ECO:0000256" key="7">
    <source>
        <dbReference type="ARBA" id="ARBA00022827"/>
    </source>
</evidence>
<dbReference type="SUPFAM" id="SSF51905">
    <property type="entry name" value="FAD/NAD(P)-binding domain"/>
    <property type="match status" value="2"/>
</dbReference>
<keyword evidence="6" id="KW-0285">Flavoprotein</keyword>
<comment type="cofactor">
    <cofactor evidence="1">
        <name>FAD</name>
        <dbReference type="ChEBI" id="CHEBI:57692"/>
    </cofactor>
</comment>
<sequence>MSETVVDVLGIGFGPGGIALAAALAEEAPELSCRFLEARAEPAWQPGMLLSGSDTQHHPSRDLATLRNPRSRYTFLNYLHETGRLLDFLNVPTQFPLRKDYARYVRWVAEQLSAVVAYNSRVSAIETDGEHYLVTTTGGQTHRGRSLVYGTGRTPHIPEVFAPHLGPQVCHSNDYQWRITEARTRLGRPLTVAVIGASQSAAEIALDLHSGSQDRVLAVMRSFGYRQKDHSPFSEQAYFPEFTDYYFHAGKTGKARLDQQLRPSNYSTVDLDVLEALYVRRYEDSIDGQTRLELHGNNEITAVSRDDSGVRLSLHEVNTGADTVLSADLVVLGTGFRDLGPAEHQERHPALLAPIAPALATDEDGVLLVQRDYRVPGEVPPLFLNGLCEHSHGLGDAGSFSLLSLRARTLLEGIRQAVADRVPATTAW</sequence>
<keyword evidence="10" id="KW-0503">Monooxygenase</keyword>
<comment type="similarity">
    <text evidence="3">Belongs to the lysine N(6)-hydroxylase/L-ornithine N(5)-oxygenase family.</text>
</comment>
<comment type="caution">
    <text evidence="16">The sequence shown here is derived from an EMBL/GenBank/DDBJ whole genome shotgun (WGS) entry which is preliminary data.</text>
</comment>
<keyword evidence="17" id="KW-1185">Reference proteome</keyword>
<evidence type="ECO:0000313" key="17">
    <source>
        <dbReference type="Proteomes" id="UP000533598"/>
    </source>
</evidence>
<gene>
    <name evidence="16" type="ORF">HNR67_004541</name>
</gene>
<dbReference type="Pfam" id="PF13434">
    <property type="entry name" value="Lys_Orn_oxgnase"/>
    <property type="match status" value="1"/>
</dbReference>
<dbReference type="RefSeq" id="WP_185004257.1">
    <property type="nucleotide sequence ID" value="NZ_BAAAUI010000028.1"/>
</dbReference>
<dbReference type="InterPro" id="IPR036188">
    <property type="entry name" value="FAD/NAD-bd_sf"/>
</dbReference>
<evidence type="ECO:0000256" key="6">
    <source>
        <dbReference type="ARBA" id="ARBA00022630"/>
    </source>
</evidence>
<keyword evidence="8" id="KW-0521">NADP</keyword>
<keyword evidence="7" id="KW-0274">FAD</keyword>
<evidence type="ECO:0000256" key="4">
    <source>
        <dbReference type="ARBA" id="ARBA00013076"/>
    </source>
</evidence>
<evidence type="ECO:0000256" key="15">
    <source>
        <dbReference type="ARBA" id="ARBA00048407"/>
    </source>
</evidence>
<dbReference type="PANTHER" id="PTHR42802">
    <property type="entry name" value="MONOOXYGENASE"/>
    <property type="match status" value="1"/>
</dbReference>
<accession>A0A7W7CEP7</accession>
<evidence type="ECO:0000256" key="2">
    <source>
        <dbReference type="ARBA" id="ARBA00004924"/>
    </source>
</evidence>
<evidence type="ECO:0000256" key="10">
    <source>
        <dbReference type="ARBA" id="ARBA00023033"/>
    </source>
</evidence>
<dbReference type="GO" id="GO:0047091">
    <property type="term" value="F:L-lysine 6-monooxygenase (NADPH) activity"/>
    <property type="evidence" value="ECO:0007669"/>
    <property type="project" value="UniProtKB-EC"/>
</dbReference>
<keyword evidence="9 16" id="KW-0560">Oxidoreductase</keyword>
<dbReference type="Proteomes" id="UP000533598">
    <property type="component" value="Unassembled WGS sequence"/>
</dbReference>
<dbReference type="EC" id="1.14.13.59" evidence="4"/>
<dbReference type="AlphaFoldDB" id="A0A7W7CEP7"/>
<evidence type="ECO:0000256" key="11">
    <source>
        <dbReference type="ARBA" id="ARBA00029939"/>
    </source>
</evidence>
<evidence type="ECO:0000256" key="3">
    <source>
        <dbReference type="ARBA" id="ARBA00007588"/>
    </source>
</evidence>
<evidence type="ECO:0000313" key="16">
    <source>
        <dbReference type="EMBL" id="MBB4678423.1"/>
    </source>
</evidence>
<dbReference type="InterPro" id="IPR025700">
    <property type="entry name" value="Lys/Orn_oxygenase"/>
</dbReference>
<comment type="catalytic activity">
    <reaction evidence="15">
        <text>L-lysine + NADPH + O2 = N(6)-hydroxy-L-lysine + NADP(+) + H2O</text>
        <dbReference type="Rhea" id="RHEA:23228"/>
        <dbReference type="ChEBI" id="CHEBI:15377"/>
        <dbReference type="ChEBI" id="CHEBI:15379"/>
        <dbReference type="ChEBI" id="CHEBI:32551"/>
        <dbReference type="ChEBI" id="CHEBI:57783"/>
        <dbReference type="ChEBI" id="CHEBI:57820"/>
        <dbReference type="ChEBI" id="CHEBI:58349"/>
        <dbReference type="EC" id="1.14.13.59"/>
    </reaction>
</comment>
<dbReference type="GO" id="GO:0006879">
    <property type="term" value="P:intracellular iron ion homeostasis"/>
    <property type="evidence" value="ECO:0007669"/>
    <property type="project" value="TreeGrafter"/>
</dbReference>
<dbReference type="EMBL" id="JACHMH010000001">
    <property type="protein sequence ID" value="MBB4678423.1"/>
    <property type="molecule type" value="Genomic_DNA"/>
</dbReference>
<organism evidence="16 17">
    <name type="scientific">Crossiella cryophila</name>
    <dbReference type="NCBI Taxonomy" id="43355"/>
    <lineage>
        <taxon>Bacteria</taxon>
        <taxon>Bacillati</taxon>
        <taxon>Actinomycetota</taxon>
        <taxon>Actinomycetes</taxon>
        <taxon>Pseudonocardiales</taxon>
        <taxon>Pseudonocardiaceae</taxon>
        <taxon>Crossiella</taxon>
    </lineage>
</organism>